<sequence>MLGKWHLGFCQPGCLPTAHHFSYRSCDGDEARGFDLHDGDRPAWETAGNFSTLLYVERPPTHPCSYWTVFCTDTSLRRHYAAMLSCLDDGVGPVVQELKTSGLYQNSVLIHSSNNGGQSLYGGATGLGENINDT</sequence>
<organism evidence="4 5">
    <name type="scientific">Liparis tanakae</name>
    <name type="common">Tanaka's snailfish</name>
    <dbReference type="NCBI Taxonomy" id="230148"/>
    <lineage>
        <taxon>Eukaryota</taxon>
        <taxon>Metazoa</taxon>
        <taxon>Chordata</taxon>
        <taxon>Craniata</taxon>
        <taxon>Vertebrata</taxon>
        <taxon>Euteleostomi</taxon>
        <taxon>Actinopterygii</taxon>
        <taxon>Neopterygii</taxon>
        <taxon>Teleostei</taxon>
        <taxon>Neoteleostei</taxon>
        <taxon>Acanthomorphata</taxon>
        <taxon>Eupercaria</taxon>
        <taxon>Perciformes</taxon>
        <taxon>Cottioidei</taxon>
        <taxon>Cottales</taxon>
        <taxon>Liparidae</taxon>
        <taxon>Liparis</taxon>
    </lineage>
</organism>
<protein>
    <submittedName>
        <fullName evidence="4">Arylsulfatase I</fullName>
    </submittedName>
</protein>
<evidence type="ECO:0000313" key="4">
    <source>
        <dbReference type="EMBL" id="TNN63729.1"/>
    </source>
</evidence>
<reference evidence="4 5" key="1">
    <citation type="submission" date="2019-03" db="EMBL/GenBank/DDBJ databases">
        <title>First draft genome of Liparis tanakae, snailfish: a comprehensive survey of snailfish specific genes.</title>
        <authorList>
            <person name="Kim W."/>
            <person name="Song I."/>
            <person name="Jeong J.-H."/>
            <person name="Kim D."/>
            <person name="Kim S."/>
            <person name="Ryu S."/>
            <person name="Song J.Y."/>
            <person name="Lee S.K."/>
        </authorList>
    </citation>
    <scope>NUCLEOTIDE SEQUENCE [LARGE SCALE GENOMIC DNA]</scope>
    <source>
        <tissue evidence="4">Muscle</tissue>
    </source>
</reference>
<dbReference type="GO" id="GO:0008484">
    <property type="term" value="F:sulfuric ester hydrolase activity"/>
    <property type="evidence" value="ECO:0007669"/>
    <property type="project" value="InterPro"/>
</dbReference>
<dbReference type="OrthoDB" id="103349at2759"/>
<name>A0A4Z2HD19_9TELE</name>
<dbReference type="InterPro" id="IPR047115">
    <property type="entry name" value="ARSB"/>
</dbReference>
<evidence type="ECO:0000256" key="1">
    <source>
        <dbReference type="ARBA" id="ARBA00022723"/>
    </source>
</evidence>
<dbReference type="SUPFAM" id="SSF53649">
    <property type="entry name" value="Alkaline phosphatase-like"/>
    <property type="match status" value="1"/>
</dbReference>
<proteinExistence type="predicted"/>
<dbReference type="Proteomes" id="UP000314294">
    <property type="component" value="Unassembled WGS sequence"/>
</dbReference>
<evidence type="ECO:0000256" key="3">
    <source>
        <dbReference type="ARBA" id="ARBA00023180"/>
    </source>
</evidence>
<keyword evidence="2" id="KW-0106">Calcium</keyword>
<dbReference type="PANTHER" id="PTHR10342">
    <property type="entry name" value="ARYLSULFATASE"/>
    <property type="match status" value="1"/>
</dbReference>
<comment type="caution">
    <text evidence="4">The sequence shown here is derived from an EMBL/GenBank/DDBJ whole genome shotgun (WGS) entry which is preliminary data.</text>
</comment>
<accession>A0A4Z2HD19</accession>
<dbReference type="AlphaFoldDB" id="A0A4Z2HD19"/>
<evidence type="ECO:0000313" key="5">
    <source>
        <dbReference type="Proteomes" id="UP000314294"/>
    </source>
</evidence>
<dbReference type="GO" id="GO:0046872">
    <property type="term" value="F:metal ion binding"/>
    <property type="evidence" value="ECO:0007669"/>
    <property type="project" value="UniProtKB-KW"/>
</dbReference>
<dbReference type="PANTHER" id="PTHR10342:SF267">
    <property type="entry name" value="ARYLSULFATASE I-LIKE"/>
    <property type="match status" value="1"/>
</dbReference>
<dbReference type="EMBL" id="SRLO01000267">
    <property type="protein sequence ID" value="TNN63729.1"/>
    <property type="molecule type" value="Genomic_DNA"/>
</dbReference>
<keyword evidence="5" id="KW-1185">Reference proteome</keyword>
<evidence type="ECO:0000256" key="2">
    <source>
        <dbReference type="ARBA" id="ARBA00022837"/>
    </source>
</evidence>
<dbReference type="InterPro" id="IPR017850">
    <property type="entry name" value="Alkaline_phosphatase_core_sf"/>
</dbReference>
<keyword evidence="1" id="KW-0479">Metal-binding</keyword>
<gene>
    <name evidence="4" type="primary">ARSI_1</name>
    <name evidence="4" type="ORF">EYF80_026046</name>
</gene>
<keyword evidence="3" id="KW-0325">Glycoprotein</keyword>
<dbReference type="Gene3D" id="3.40.720.10">
    <property type="entry name" value="Alkaline Phosphatase, subunit A"/>
    <property type="match status" value="1"/>
</dbReference>